<sequence>MKKVYTKIKKLETNKQNTLRGDTAYRCYEQMFEGKAFWQQPFDPQKDIDIRLPYDLGTGRKFYGYNLTQLLSYKKPEDKFIPLRYITYKDAQNKGYYIKKGSKSIALENYSKYDMGYAKEQSPNNKTYTKFYKNKTNNWHTYENNIFSEQMLQGKHQFFYPENEIDAIEYIKNIAYNMNMKIIEDSHNNIGFYSIKKDEIHMPTKDRFNDEREYYSELLRHLVKAATKPGRVNQKGMEGYGVDSKNIRYIKDRFRIELCRMQICLGLKLPYKPSMTLLENKQIGALIAKFPNYLVFMSNDAYSLMKYINQQSIYRAKNLEEFIAYHVKQGKLSEKELKDLCIAYKFKEIKDLPDIKKRQIINNHLKNLKTNSIKR</sequence>
<evidence type="ECO:0000313" key="3">
    <source>
        <dbReference type="EMBL" id="MCB6829225.1"/>
    </source>
</evidence>
<dbReference type="GO" id="GO:0003697">
    <property type="term" value="F:single-stranded DNA binding"/>
    <property type="evidence" value="ECO:0007669"/>
    <property type="project" value="InterPro"/>
</dbReference>
<reference evidence="3" key="1">
    <citation type="submission" date="2021-10" db="EMBL/GenBank/DDBJ databases">
        <title>Collection of gut derived symbiotic bacterial strains cultured from healthy donors.</title>
        <authorList>
            <person name="Lin H."/>
            <person name="Littmann E."/>
            <person name="Claire K."/>
            <person name="Pamer E."/>
        </authorList>
    </citation>
    <scope>NUCLEOTIDE SEQUENCE</scope>
    <source>
        <strain evidence="3">MSK.7.16</strain>
    </source>
</reference>
<dbReference type="Proteomes" id="UP001198190">
    <property type="component" value="Unassembled WGS sequence"/>
</dbReference>
<evidence type="ECO:0000313" key="4">
    <source>
        <dbReference type="Proteomes" id="UP001198190"/>
    </source>
</evidence>
<protein>
    <submittedName>
        <fullName evidence="3">SsDNA-binding domain-containing protein</fullName>
    </submittedName>
</protein>
<dbReference type="InterPro" id="IPR013610">
    <property type="entry name" value="ArdC_N"/>
</dbReference>
<comment type="caution">
    <text evidence="3">The sequence shown here is derived from an EMBL/GenBank/DDBJ whole genome shotgun (WGS) entry which is preliminary data.</text>
</comment>
<dbReference type="Pfam" id="PF08401">
    <property type="entry name" value="ArdcN"/>
    <property type="match status" value="1"/>
</dbReference>
<dbReference type="EMBL" id="JAJCGD010000042">
    <property type="protein sequence ID" value="MCB6829225.1"/>
    <property type="molecule type" value="Genomic_DNA"/>
</dbReference>
<name>A0AAW4UBE6_9FIRM</name>
<proteinExistence type="predicted"/>
<evidence type="ECO:0000259" key="2">
    <source>
        <dbReference type="Pfam" id="PF18818"/>
    </source>
</evidence>
<organism evidence="3 4">
    <name type="scientific">Megamonas funiformis</name>
    <dbReference type="NCBI Taxonomy" id="437897"/>
    <lineage>
        <taxon>Bacteria</taxon>
        <taxon>Bacillati</taxon>
        <taxon>Bacillota</taxon>
        <taxon>Negativicutes</taxon>
        <taxon>Selenomonadales</taxon>
        <taxon>Selenomonadaceae</taxon>
        <taxon>Megamonas</taxon>
    </lineage>
</organism>
<dbReference type="Pfam" id="PF18818">
    <property type="entry name" value="MPTase-PolyVal"/>
    <property type="match status" value="1"/>
</dbReference>
<dbReference type="AlphaFoldDB" id="A0AAW4UBE6"/>
<dbReference type="RefSeq" id="WP_117898242.1">
    <property type="nucleotide sequence ID" value="NZ_BSQS01000004.1"/>
</dbReference>
<dbReference type="InterPro" id="IPR041459">
    <property type="entry name" value="MPTase-PolyVal"/>
</dbReference>
<feature type="domain" description="N-terminal" evidence="1">
    <location>
        <begin position="28"/>
        <end position="120"/>
    </location>
</feature>
<accession>A0AAW4UBE6</accession>
<feature type="domain" description="Polyvalent protein metallopeptidase" evidence="2">
    <location>
        <begin position="177"/>
        <end position="272"/>
    </location>
</feature>
<evidence type="ECO:0000259" key="1">
    <source>
        <dbReference type="Pfam" id="PF08401"/>
    </source>
</evidence>
<gene>
    <name evidence="3" type="ORF">LIY65_11030</name>
</gene>